<sequence length="854" mass="98253">MHENNEGNPFLNLSSDLHCYICSFLLGELFNNYQERNEQKLKFSTTRKSHRWFQNGKSSNISTNSSVGRFLNFPSLNNDHDGHQRFYLNSPLKLNGMMMLFSLKNTCRRMFEFVSESEELWHSILISFPISLGFKSGHEKSWMMNMNLEGYYLLDGDGIDVIQRENMVADVLNILFLLNKLCHVKRVIKRISIDFTMKSLYSDMNSRLELLNISQINGESPALSFMSYIFKSLEELILLPNNEDNQSMALDLSLKHPFKKLKHLVIDAELAYCLDFIKYHIATLENITFVNKGNNFRIINNIMVGLLNRGIIESEILESVEFVGTVDLRYIATVQMEYVKKYGANATKYLSKIKNLSIFQFTNEAELGHESNQILLSNMVELTLVQYQGGDFLDLSNMDFPNLKILNMKGCMQTLNLKGMDARSLESLQLRMFDMSGTVPLFHTLKYLTIDNCKGIDANSWFNNHENLKEFRIIPNKLDSSLDSMEMVLSGHPSITCISVTACDNVTIFQCKNLEEVHLLDCKLSTISTNFGEFCRGLKILEIENTLNPSSIAHLDISYCYYAEFRTFKIIFDRILRVNHLNINSSYLFNSIADNLEISNIYIENQLTEEICSIVRKAKVSNNFGITHLSKEFRPKRQFECRSNNETLNIVSNTLKSDTETFDHIENFLYSKTCSPADFGNMSFLCYDGDYSDRLLKSQTNSLFRNIVYLSISSYVSEIELDLNSMVNLKELYSSSHKVSLEAKNITHQSLRSLVLLNHSKISITFSELKAPKLMHFFISSNTRSGSFNLDERQENTQKVEIVNCEFPSLIFHSPIVKDEFLNEKVKSLNNLLKGFSRIEKSTANSSKNFCKLM</sequence>
<accession>D2V5Z5</accession>
<dbReference type="OrthoDB" id="10347480at2759"/>
<dbReference type="SUPFAM" id="SSF52058">
    <property type="entry name" value="L domain-like"/>
    <property type="match status" value="1"/>
</dbReference>
<dbReference type="OMA" id="CNINCEN"/>
<gene>
    <name evidence="1" type="ORF">NAEGRDRAFT_64255</name>
</gene>
<dbReference type="AlphaFoldDB" id="D2V5Z5"/>
<dbReference type="Gene3D" id="3.80.10.10">
    <property type="entry name" value="Ribonuclease Inhibitor"/>
    <property type="match status" value="1"/>
</dbReference>
<dbReference type="InParanoid" id="D2V5Z5"/>
<evidence type="ECO:0000313" key="1">
    <source>
        <dbReference type="EMBL" id="EFC47733.1"/>
    </source>
</evidence>
<keyword evidence="2" id="KW-1185">Reference proteome</keyword>
<reference evidence="1 2" key="1">
    <citation type="journal article" date="2010" name="Cell">
        <title>The genome of Naegleria gruberi illuminates early eukaryotic versatility.</title>
        <authorList>
            <person name="Fritz-Laylin L.K."/>
            <person name="Prochnik S.E."/>
            <person name="Ginger M.L."/>
            <person name="Dacks J.B."/>
            <person name="Carpenter M.L."/>
            <person name="Field M.C."/>
            <person name="Kuo A."/>
            <person name="Paredez A."/>
            <person name="Chapman J."/>
            <person name="Pham J."/>
            <person name="Shu S."/>
            <person name="Neupane R."/>
            <person name="Cipriano M."/>
            <person name="Mancuso J."/>
            <person name="Tu H."/>
            <person name="Salamov A."/>
            <person name="Lindquist E."/>
            <person name="Shapiro H."/>
            <person name="Lucas S."/>
            <person name="Grigoriev I.V."/>
            <person name="Cande W.Z."/>
            <person name="Fulton C."/>
            <person name="Rokhsar D.S."/>
            <person name="Dawson S.C."/>
        </authorList>
    </citation>
    <scope>NUCLEOTIDE SEQUENCE [LARGE SCALE GENOMIC DNA]</scope>
    <source>
        <strain evidence="1 2">NEG-M</strain>
    </source>
</reference>
<dbReference type="KEGG" id="ngr:NAEGRDRAFT_64255"/>
<dbReference type="InterPro" id="IPR032675">
    <property type="entry name" value="LRR_dom_sf"/>
</dbReference>
<dbReference type="EMBL" id="GG738853">
    <property type="protein sequence ID" value="EFC47733.1"/>
    <property type="molecule type" value="Genomic_DNA"/>
</dbReference>
<name>D2V5Z5_NAEGR</name>
<dbReference type="GeneID" id="8861912"/>
<dbReference type="RefSeq" id="XP_002680477.1">
    <property type="nucleotide sequence ID" value="XM_002680431.1"/>
</dbReference>
<evidence type="ECO:0000313" key="2">
    <source>
        <dbReference type="Proteomes" id="UP000006671"/>
    </source>
</evidence>
<proteinExistence type="predicted"/>
<dbReference type="VEuPathDB" id="AmoebaDB:NAEGRDRAFT_64255"/>
<organism evidence="2">
    <name type="scientific">Naegleria gruberi</name>
    <name type="common">Amoeba</name>
    <dbReference type="NCBI Taxonomy" id="5762"/>
    <lineage>
        <taxon>Eukaryota</taxon>
        <taxon>Discoba</taxon>
        <taxon>Heterolobosea</taxon>
        <taxon>Tetramitia</taxon>
        <taxon>Eutetramitia</taxon>
        <taxon>Vahlkampfiidae</taxon>
        <taxon>Naegleria</taxon>
    </lineage>
</organism>
<dbReference type="Proteomes" id="UP000006671">
    <property type="component" value="Unassembled WGS sequence"/>
</dbReference>
<protein>
    <submittedName>
        <fullName evidence="1">Predicted protein</fullName>
    </submittedName>
</protein>